<keyword evidence="3" id="KW-1185">Reference proteome</keyword>
<dbReference type="EMBL" id="ML976678">
    <property type="protein sequence ID" value="KAF1973818.1"/>
    <property type="molecule type" value="Genomic_DNA"/>
</dbReference>
<evidence type="ECO:0000313" key="2">
    <source>
        <dbReference type="EMBL" id="KAF1973818.1"/>
    </source>
</evidence>
<reference evidence="2" key="1">
    <citation type="journal article" date="2020" name="Stud. Mycol.">
        <title>101 Dothideomycetes genomes: a test case for predicting lifestyles and emergence of pathogens.</title>
        <authorList>
            <person name="Haridas S."/>
            <person name="Albert R."/>
            <person name="Binder M."/>
            <person name="Bloem J."/>
            <person name="Labutti K."/>
            <person name="Salamov A."/>
            <person name="Andreopoulos B."/>
            <person name="Baker S."/>
            <person name="Barry K."/>
            <person name="Bills G."/>
            <person name="Bluhm B."/>
            <person name="Cannon C."/>
            <person name="Castanera R."/>
            <person name="Culley D."/>
            <person name="Daum C."/>
            <person name="Ezra D."/>
            <person name="Gonzalez J."/>
            <person name="Henrissat B."/>
            <person name="Kuo A."/>
            <person name="Liang C."/>
            <person name="Lipzen A."/>
            <person name="Lutzoni F."/>
            <person name="Magnuson J."/>
            <person name="Mondo S."/>
            <person name="Nolan M."/>
            <person name="Ohm R."/>
            <person name="Pangilinan J."/>
            <person name="Park H.-J."/>
            <person name="Ramirez L."/>
            <person name="Alfaro M."/>
            <person name="Sun H."/>
            <person name="Tritt A."/>
            <person name="Yoshinaga Y."/>
            <person name="Zwiers L.-H."/>
            <person name="Turgeon B."/>
            <person name="Goodwin S."/>
            <person name="Spatafora J."/>
            <person name="Crous P."/>
            <person name="Grigoriev I."/>
        </authorList>
    </citation>
    <scope>NUCLEOTIDE SEQUENCE</scope>
    <source>
        <strain evidence="2">CBS 107.79</strain>
    </source>
</reference>
<name>A0A6A5VAJ1_9PLEO</name>
<accession>A0A6A5VAJ1</accession>
<dbReference type="OrthoDB" id="3204049at2759"/>
<protein>
    <submittedName>
        <fullName evidence="2">Uncharacterized protein</fullName>
    </submittedName>
</protein>
<dbReference type="Proteomes" id="UP000800036">
    <property type="component" value="Unassembled WGS sequence"/>
</dbReference>
<feature type="region of interest" description="Disordered" evidence="1">
    <location>
        <begin position="58"/>
        <end position="86"/>
    </location>
</feature>
<evidence type="ECO:0000256" key="1">
    <source>
        <dbReference type="SAM" id="MobiDB-lite"/>
    </source>
</evidence>
<dbReference type="AlphaFoldDB" id="A0A6A5VAJ1"/>
<sequence length="447" mass="51265">MAFLAHEIPWDTLSDLFEYSNGSEPGPQHPEIFPKSSLGQVKQLEYFASKFQAAVREHSATERKRHRPAKDYAERTQAWTASEKDSDIVGETSNVKKLADAKETDQDALKQRNAELRQLASDPWATSSPERRFIFPPDFANTYMSYVSIISGTYEGRQGLVEEFAHVEEWTSFIKRNADYLTCTSEERNRLWLDKKSCSDILRLLVIDAAITTDAQGRTRDLETILLLAHHPDVGISTFFSDGMSCCNIEVGLKSLVQKVALAFVYLNLLWTYVDGNTSSPLLQPREYVEKYEGASYRNERFTSLLPRPAYMNTKSFNGLLEEVLKEHGHVVEPVFFNPLFAPYESGRRSRYFISDLTKNDKRTERDVFTDLLALKEAWKSMWKMLVYCDMVFLDAGETVDWEWVVIDRLDTLFLGTGGLERVLGMSWMEYELERTEKGTGGFFAPK</sequence>
<proteinExistence type="predicted"/>
<organism evidence="2 3">
    <name type="scientific">Bimuria novae-zelandiae CBS 107.79</name>
    <dbReference type="NCBI Taxonomy" id="1447943"/>
    <lineage>
        <taxon>Eukaryota</taxon>
        <taxon>Fungi</taxon>
        <taxon>Dikarya</taxon>
        <taxon>Ascomycota</taxon>
        <taxon>Pezizomycotina</taxon>
        <taxon>Dothideomycetes</taxon>
        <taxon>Pleosporomycetidae</taxon>
        <taxon>Pleosporales</taxon>
        <taxon>Massarineae</taxon>
        <taxon>Didymosphaeriaceae</taxon>
        <taxon>Bimuria</taxon>
    </lineage>
</organism>
<evidence type="ECO:0000313" key="3">
    <source>
        <dbReference type="Proteomes" id="UP000800036"/>
    </source>
</evidence>
<gene>
    <name evidence="2" type="ORF">BU23DRAFT_553814</name>
</gene>